<dbReference type="AlphaFoldDB" id="A0A9P7J906"/>
<protein>
    <submittedName>
        <fullName evidence="1">Uncharacterized protein</fullName>
    </submittedName>
</protein>
<dbReference type="RefSeq" id="XP_041188908.1">
    <property type="nucleotide sequence ID" value="XM_041342473.1"/>
</dbReference>
<organism evidence="1 2">
    <name type="scientific">Suillus subaureus</name>
    <dbReference type="NCBI Taxonomy" id="48587"/>
    <lineage>
        <taxon>Eukaryota</taxon>
        <taxon>Fungi</taxon>
        <taxon>Dikarya</taxon>
        <taxon>Basidiomycota</taxon>
        <taxon>Agaricomycotina</taxon>
        <taxon>Agaricomycetes</taxon>
        <taxon>Agaricomycetidae</taxon>
        <taxon>Boletales</taxon>
        <taxon>Suillineae</taxon>
        <taxon>Suillaceae</taxon>
        <taxon>Suillus</taxon>
    </lineage>
</organism>
<dbReference type="GeneID" id="64636489"/>
<name>A0A9P7J906_9AGAM</name>
<comment type="caution">
    <text evidence="1">The sequence shown here is derived from an EMBL/GenBank/DDBJ whole genome shotgun (WGS) entry which is preliminary data.</text>
</comment>
<keyword evidence="2" id="KW-1185">Reference proteome</keyword>
<proteinExistence type="predicted"/>
<reference evidence="1" key="1">
    <citation type="journal article" date="2020" name="New Phytol.">
        <title>Comparative genomics reveals dynamic genome evolution in host specialist ectomycorrhizal fungi.</title>
        <authorList>
            <person name="Lofgren L.A."/>
            <person name="Nguyen N.H."/>
            <person name="Vilgalys R."/>
            <person name="Ruytinx J."/>
            <person name="Liao H.L."/>
            <person name="Branco S."/>
            <person name="Kuo A."/>
            <person name="LaButti K."/>
            <person name="Lipzen A."/>
            <person name="Andreopoulos W."/>
            <person name="Pangilinan J."/>
            <person name="Riley R."/>
            <person name="Hundley H."/>
            <person name="Na H."/>
            <person name="Barry K."/>
            <person name="Grigoriev I.V."/>
            <person name="Stajich J.E."/>
            <person name="Kennedy P.G."/>
        </authorList>
    </citation>
    <scope>NUCLEOTIDE SEQUENCE</scope>
    <source>
        <strain evidence="1">MN1</strain>
    </source>
</reference>
<dbReference type="Proteomes" id="UP000807769">
    <property type="component" value="Unassembled WGS sequence"/>
</dbReference>
<dbReference type="OrthoDB" id="3248728at2759"/>
<evidence type="ECO:0000313" key="2">
    <source>
        <dbReference type="Proteomes" id="UP000807769"/>
    </source>
</evidence>
<gene>
    <name evidence="1" type="ORF">BJ212DRAFT_1589955</name>
</gene>
<evidence type="ECO:0000313" key="1">
    <source>
        <dbReference type="EMBL" id="KAG1808916.1"/>
    </source>
</evidence>
<accession>A0A9P7J906</accession>
<dbReference type="EMBL" id="JABBWG010000036">
    <property type="protein sequence ID" value="KAG1808916.1"/>
    <property type="molecule type" value="Genomic_DNA"/>
</dbReference>
<sequence length="306" mass="33482">MAPISKRRKLSDLTSGDTNELLNKIEEFRSNLDEGDEDLPDGLIDKLQELRDKLENAKHTSFSKVDPITLASLEISSGPLFPISDKKQEIEDLGLAEIPGCLLIDTTRSLISLVRGHVATVTEAGCCILISILLLRVISACPDVNIIPGFPIPKTTFNPESGKCSFSGVVDFLVTKIPTQYTAYLLSNPSIALARPGNIEEPIMSNIFEAKRDNIWAGLSQATVAAASYCQLQGLSVIRGVITSGEQWMFFVYKRHPDGTGRVLYSPEYTLGPNLEHLAFVLGLLRDSIVNATSSDLAFFTTPRQI</sequence>